<feature type="transmembrane region" description="Helical" evidence="1">
    <location>
        <begin position="237"/>
        <end position="256"/>
    </location>
</feature>
<comment type="caution">
    <text evidence="2">The sequence shown here is derived from an EMBL/GenBank/DDBJ whole genome shotgun (WGS) entry which is preliminary data.</text>
</comment>
<protein>
    <submittedName>
        <fullName evidence="2">ABC transporter permease</fullName>
    </submittedName>
</protein>
<sequence>MTAQYRLSFGRVVRSEWTKLWSLRSTWWVLGLAGLLTVALASIVGWASRQDGGDGSVRAAVENAFIGVDGLSLILGVFGVVLMTGEYGSGLIRATLTAVPRRRPVLPAKALVLVAATLPFCVVVCFASFLAHQAFAGPAGDVTLADPGVVRATFGAAAAPVGLALLGLGIGTMLRHTAGALAAYVGAVLVVPALLGPMLPDRVEDDVLPYVPTFSGQAMYAVGESQTFPWLLSPGSGALVLAGWILVFLAGGATVLQARDA</sequence>
<dbReference type="EMBL" id="POTW01000001">
    <property type="protein sequence ID" value="PZF86714.1"/>
    <property type="molecule type" value="Genomic_DNA"/>
</dbReference>
<organism evidence="2 3">
    <name type="scientific">Jiangella anatolica</name>
    <dbReference type="NCBI Taxonomy" id="2670374"/>
    <lineage>
        <taxon>Bacteria</taxon>
        <taxon>Bacillati</taxon>
        <taxon>Actinomycetota</taxon>
        <taxon>Actinomycetes</taxon>
        <taxon>Jiangellales</taxon>
        <taxon>Jiangellaceae</taxon>
        <taxon>Jiangella</taxon>
    </lineage>
</organism>
<dbReference type="Proteomes" id="UP000248764">
    <property type="component" value="Unassembled WGS sequence"/>
</dbReference>
<dbReference type="GO" id="GO:0140359">
    <property type="term" value="F:ABC-type transporter activity"/>
    <property type="evidence" value="ECO:0007669"/>
    <property type="project" value="InterPro"/>
</dbReference>
<reference evidence="2 3" key="1">
    <citation type="submission" date="2018-01" db="EMBL/GenBank/DDBJ databases">
        <title>Draft genome sequence of Jiangella sp. GTF31.</title>
        <authorList>
            <person name="Sahin N."/>
            <person name="Ay H."/>
            <person name="Saygin H."/>
        </authorList>
    </citation>
    <scope>NUCLEOTIDE SEQUENCE [LARGE SCALE GENOMIC DNA]</scope>
    <source>
        <strain evidence="2 3">GTF31</strain>
    </source>
</reference>
<accession>A0A2W2C1W4</accession>
<keyword evidence="1" id="KW-1133">Transmembrane helix</keyword>
<evidence type="ECO:0000256" key="1">
    <source>
        <dbReference type="SAM" id="Phobius"/>
    </source>
</evidence>
<keyword evidence="1" id="KW-0472">Membrane</keyword>
<feature type="transmembrane region" description="Helical" evidence="1">
    <location>
        <begin position="181"/>
        <end position="199"/>
    </location>
</feature>
<keyword evidence="3" id="KW-1185">Reference proteome</keyword>
<evidence type="ECO:0000313" key="2">
    <source>
        <dbReference type="EMBL" id="PZF86714.1"/>
    </source>
</evidence>
<feature type="transmembrane region" description="Helical" evidence="1">
    <location>
        <begin position="110"/>
        <end position="132"/>
    </location>
</feature>
<dbReference type="RefSeq" id="WP_111252713.1">
    <property type="nucleotide sequence ID" value="NZ_POTW01000001.1"/>
</dbReference>
<name>A0A2W2C1W4_9ACTN</name>
<evidence type="ECO:0000313" key="3">
    <source>
        <dbReference type="Proteomes" id="UP000248764"/>
    </source>
</evidence>
<feature type="transmembrane region" description="Helical" evidence="1">
    <location>
        <begin position="152"/>
        <end position="174"/>
    </location>
</feature>
<feature type="transmembrane region" description="Helical" evidence="1">
    <location>
        <begin position="64"/>
        <end position="83"/>
    </location>
</feature>
<dbReference type="AlphaFoldDB" id="A0A2W2C1W4"/>
<proteinExistence type="predicted"/>
<keyword evidence="1" id="KW-0812">Transmembrane</keyword>
<gene>
    <name evidence="2" type="ORF">C1I92_00640</name>
</gene>
<dbReference type="GO" id="GO:0005886">
    <property type="term" value="C:plasma membrane"/>
    <property type="evidence" value="ECO:0007669"/>
    <property type="project" value="UniProtKB-SubCell"/>
</dbReference>
<feature type="transmembrane region" description="Helical" evidence="1">
    <location>
        <begin position="21"/>
        <end position="44"/>
    </location>
</feature>